<dbReference type="GeneID" id="71926568"/>
<dbReference type="Pfam" id="PF24273">
    <property type="entry name" value="TRASH_HVO_1752_C"/>
    <property type="match status" value="1"/>
</dbReference>
<dbReference type="RefSeq" id="WP_247993701.1">
    <property type="nucleotide sequence ID" value="NZ_CP096019.1"/>
</dbReference>
<dbReference type="PROSITE" id="PS50956">
    <property type="entry name" value="HTH_ASNC_2"/>
    <property type="match status" value="1"/>
</dbReference>
<dbReference type="InterPro" id="IPR019888">
    <property type="entry name" value="Tscrpt_reg_AsnC-like"/>
</dbReference>
<dbReference type="CDD" id="cd00090">
    <property type="entry name" value="HTH_ARSR"/>
    <property type="match status" value="1"/>
</dbReference>
<dbReference type="InterPro" id="IPR000485">
    <property type="entry name" value="AsnC-type_HTH_dom"/>
</dbReference>
<name>A0A8U0A1H3_9EURY</name>
<dbReference type="InterPro" id="IPR056526">
    <property type="entry name" value="TRASH_HVO_1752"/>
</dbReference>
<dbReference type="SMART" id="SM00344">
    <property type="entry name" value="HTH_ASNC"/>
    <property type="match status" value="1"/>
</dbReference>
<keyword evidence="3" id="KW-0804">Transcription</keyword>
<evidence type="ECO:0000313" key="6">
    <source>
        <dbReference type="Proteomes" id="UP000831768"/>
    </source>
</evidence>
<dbReference type="InterPro" id="IPR036390">
    <property type="entry name" value="WH_DNA-bd_sf"/>
</dbReference>
<proteinExistence type="predicted"/>
<dbReference type="PANTHER" id="PTHR43413">
    <property type="entry name" value="TRANSCRIPTIONAL REGULATOR, ASNC FAMILY"/>
    <property type="match status" value="1"/>
</dbReference>
<gene>
    <name evidence="5" type="ORF">MW046_00935</name>
</gene>
<reference evidence="5" key="1">
    <citation type="submission" date="2022-04" db="EMBL/GenBank/DDBJ databases">
        <title>Halocatena sp. nov., isolated from a salt lake.</title>
        <authorList>
            <person name="Cui H.-L."/>
        </authorList>
    </citation>
    <scope>NUCLEOTIDE SEQUENCE</scope>
    <source>
        <strain evidence="5">AD-1</strain>
    </source>
</reference>
<dbReference type="PANTHER" id="PTHR43413:SF4">
    <property type="entry name" value="HTH-TYPE TRANSCRIPTIONAL REGULATOR LYSM"/>
    <property type="match status" value="1"/>
</dbReference>
<accession>A0A8U0A1H3</accession>
<sequence>MRTLDETDVQILSLLAEDARQPYSDIAQEVELSPPAVSDRIERLQESGVIRRFTVDLNRSKLHAGVSVFVTVTLPLKAIDGVRSTLKAADSVEHVFTTAGSELLFTARVEPTSIRESVLELLDGVEIEAYDVQLLSDTEWTPTVGGTAFALTCAECGNTVTEEGVVTRLDGSVYHFCCPSCEQQFTETYEKHKARASE</sequence>
<dbReference type="AlphaFoldDB" id="A0A8U0A1H3"/>
<keyword evidence="1" id="KW-0805">Transcription regulation</keyword>
<evidence type="ECO:0000313" key="5">
    <source>
        <dbReference type="EMBL" id="UPM43031.1"/>
    </source>
</evidence>
<dbReference type="PRINTS" id="PR00033">
    <property type="entry name" value="HTHASNC"/>
</dbReference>
<dbReference type="KEGG" id="haad:MW046_00935"/>
<dbReference type="InterPro" id="IPR036388">
    <property type="entry name" value="WH-like_DNA-bd_sf"/>
</dbReference>
<dbReference type="Gene3D" id="1.10.10.10">
    <property type="entry name" value="Winged helix-like DNA-binding domain superfamily/Winged helix DNA-binding domain"/>
    <property type="match status" value="1"/>
</dbReference>
<protein>
    <submittedName>
        <fullName evidence="5">AsnC family transcriptional regulator</fullName>
    </submittedName>
</protein>
<dbReference type="EMBL" id="CP096019">
    <property type="protein sequence ID" value="UPM43031.1"/>
    <property type="molecule type" value="Genomic_DNA"/>
</dbReference>
<dbReference type="SMART" id="SM00746">
    <property type="entry name" value="TRASH"/>
    <property type="match status" value="1"/>
</dbReference>
<evidence type="ECO:0000259" key="4">
    <source>
        <dbReference type="PROSITE" id="PS50956"/>
    </source>
</evidence>
<dbReference type="SUPFAM" id="SSF46785">
    <property type="entry name" value="Winged helix' DNA-binding domain"/>
    <property type="match status" value="1"/>
</dbReference>
<dbReference type="Pfam" id="PF13412">
    <property type="entry name" value="HTH_24"/>
    <property type="match status" value="1"/>
</dbReference>
<feature type="domain" description="HTH asnC-type" evidence="4">
    <location>
        <begin position="4"/>
        <end position="67"/>
    </location>
</feature>
<dbReference type="InterPro" id="IPR011991">
    <property type="entry name" value="ArsR-like_HTH"/>
</dbReference>
<organism evidence="5 6">
    <name type="scientific">Halocatena salina</name>
    <dbReference type="NCBI Taxonomy" id="2934340"/>
    <lineage>
        <taxon>Archaea</taxon>
        <taxon>Methanobacteriati</taxon>
        <taxon>Methanobacteriota</taxon>
        <taxon>Stenosarchaea group</taxon>
        <taxon>Halobacteria</taxon>
        <taxon>Halobacteriales</taxon>
        <taxon>Natronomonadaceae</taxon>
        <taxon>Halocatena</taxon>
    </lineage>
</organism>
<evidence type="ECO:0000256" key="1">
    <source>
        <dbReference type="ARBA" id="ARBA00023015"/>
    </source>
</evidence>
<evidence type="ECO:0000256" key="2">
    <source>
        <dbReference type="ARBA" id="ARBA00023125"/>
    </source>
</evidence>
<dbReference type="InterPro" id="IPR011017">
    <property type="entry name" value="TRASH_dom"/>
</dbReference>
<evidence type="ECO:0000256" key="3">
    <source>
        <dbReference type="ARBA" id="ARBA00023163"/>
    </source>
</evidence>
<dbReference type="Proteomes" id="UP000831768">
    <property type="component" value="Chromosome"/>
</dbReference>
<dbReference type="GO" id="GO:0043565">
    <property type="term" value="F:sequence-specific DNA binding"/>
    <property type="evidence" value="ECO:0007669"/>
    <property type="project" value="InterPro"/>
</dbReference>
<keyword evidence="2" id="KW-0238">DNA-binding</keyword>
<keyword evidence="6" id="KW-1185">Reference proteome</keyword>
<dbReference type="InterPro" id="IPR050684">
    <property type="entry name" value="HTH-Siroheme_Decarb"/>
</dbReference>